<feature type="transmembrane region" description="Helical" evidence="1">
    <location>
        <begin position="115"/>
        <end position="137"/>
    </location>
</feature>
<dbReference type="AlphaFoldDB" id="A0A1U9K705"/>
<keyword evidence="1" id="KW-0812">Transmembrane</keyword>
<organism evidence="2 3">
    <name type="scientific">Novibacillus thermophilus</name>
    <dbReference type="NCBI Taxonomy" id="1471761"/>
    <lineage>
        <taxon>Bacteria</taxon>
        <taxon>Bacillati</taxon>
        <taxon>Bacillota</taxon>
        <taxon>Bacilli</taxon>
        <taxon>Bacillales</taxon>
        <taxon>Thermoactinomycetaceae</taxon>
        <taxon>Novibacillus</taxon>
    </lineage>
</organism>
<keyword evidence="1" id="KW-0472">Membrane</keyword>
<dbReference type="EMBL" id="CP019699">
    <property type="protein sequence ID" value="AQS55800.1"/>
    <property type="molecule type" value="Genomic_DNA"/>
</dbReference>
<proteinExistence type="predicted"/>
<keyword evidence="2" id="KW-0378">Hydrolase</keyword>
<evidence type="ECO:0000313" key="2">
    <source>
        <dbReference type="EMBL" id="AQS55800.1"/>
    </source>
</evidence>
<dbReference type="PANTHER" id="PTHR36434:SF1">
    <property type="entry name" value="MEMBRANE PROTEASE YUGP-RELATED"/>
    <property type="match status" value="1"/>
</dbReference>
<evidence type="ECO:0000256" key="1">
    <source>
        <dbReference type="SAM" id="Phobius"/>
    </source>
</evidence>
<keyword evidence="1" id="KW-1133">Transmembrane helix</keyword>
<accession>A0A1U9K705</accession>
<dbReference type="Proteomes" id="UP000188603">
    <property type="component" value="Chromosome"/>
</dbReference>
<keyword evidence="3" id="KW-1185">Reference proteome</keyword>
<dbReference type="KEGG" id="ntr:B0W44_08355"/>
<dbReference type="GO" id="GO:0006508">
    <property type="term" value="P:proteolysis"/>
    <property type="evidence" value="ECO:0007669"/>
    <property type="project" value="UniProtKB-KW"/>
</dbReference>
<keyword evidence="2" id="KW-0645">Protease</keyword>
<feature type="transmembrane region" description="Helical" evidence="1">
    <location>
        <begin position="197"/>
        <end position="219"/>
    </location>
</feature>
<dbReference type="GO" id="GO:0008233">
    <property type="term" value="F:peptidase activity"/>
    <property type="evidence" value="ECO:0007669"/>
    <property type="project" value="UniProtKB-KW"/>
</dbReference>
<dbReference type="InterPro" id="IPR007395">
    <property type="entry name" value="Zn_peptidase_2"/>
</dbReference>
<protein>
    <submittedName>
        <fullName evidence="2">Zn-dependent protease</fullName>
    </submittedName>
</protein>
<evidence type="ECO:0000313" key="3">
    <source>
        <dbReference type="Proteomes" id="UP000188603"/>
    </source>
</evidence>
<gene>
    <name evidence="2" type="ORF">B0W44_08355</name>
</gene>
<reference evidence="2 3" key="1">
    <citation type="journal article" date="2015" name="Int. J. Syst. Evol. Microbiol.">
        <title>Novibacillus thermophilus gen. nov., sp. nov., a Gram-staining-negative and moderately thermophilic member of the family Thermoactinomycetaceae.</title>
        <authorList>
            <person name="Yang G."/>
            <person name="Chen J."/>
            <person name="Zhou S."/>
        </authorList>
    </citation>
    <scope>NUCLEOTIDE SEQUENCE [LARGE SCALE GENOMIC DNA]</scope>
    <source>
        <strain evidence="2 3">SG-1</strain>
    </source>
</reference>
<feature type="transmembrane region" description="Helical" evidence="1">
    <location>
        <begin position="144"/>
        <end position="163"/>
    </location>
</feature>
<dbReference type="OrthoDB" id="9784298at2"/>
<sequence length="223" mass="24599">MRFLLIFLLIITIPLWAQNKVKQTFKRYMNTANSAGLTGEETARYLLALNGLNTVSVTQSKGIMGDHYDPIKSVIRLSPKHFSTPSLTSAVVAAHEVGHALQDHQGYVLFKFRQALYPVAAIGSNLAFYLLIFGVLFGFNQLAVYGLVFMSTIVLFQLATLPVELNASHRAMNQLLSANVITSEETGGARQILNAAALTYVAAVLVALLQFFYFFFAIFGGRR</sequence>
<dbReference type="Pfam" id="PF04298">
    <property type="entry name" value="Zn_peptidase_2"/>
    <property type="match status" value="1"/>
</dbReference>
<dbReference type="PANTHER" id="PTHR36434">
    <property type="entry name" value="MEMBRANE PROTEASE YUGP-RELATED"/>
    <property type="match status" value="1"/>
</dbReference>
<name>A0A1U9K705_9BACL</name>